<name>A0A1H2ZAZ6_9PROT</name>
<dbReference type="Proteomes" id="UP000183454">
    <property type="component" value="Unassembled WGS sequence"/>
</dbReference>
<accession>A0A1H2ZAZ6</accession>
<dbReference type="PANTHER" id="PTHR30558">
    <property type="entry name" value="EXBD MEMBRANE COMPONENT OF PMF-DRIVEN MACROMOLECULE IMPORT SYSTEM"/>
    <property type="match status" value="1"/>
</dbReference>
<keyword evidence="3" id="KW-1003">Cell membrane</keyword>
<dbReference type="GO" id="GO:0022857">
    <property type="term" value="F:transmembrane transporter activity"/>
    <property type="evidence" value="ECO:0007669"/>
    <property type="project" value="InterPro"/>
</dbReference>
<keyword evidence="7" id="KW-0813">Transport</keyword>
<dbReference type="GO" id="GO:0015031">
    <property type="term" value="P:protein transport"/>
    <property type="evidence" value="ECO:0007669"/>
    <property type="project" value="UniProtKB-KW"/>
</dbReference>
<keyword evidence="6 8" id="KW-0472">Membrane</keyword>
<feature type="transmembrane region" description="Helical" evidence="8">
    <location>
        <begin position="12"/>
        <end position="35"/>
    </location>
</feature>
<protein>
    <submittedName>
        <fullName evidence="9">Biopolymer transport protein ExbD</fullName>
    </submittedName>
</protein>
<evidence type="ECO:0000256" key="6">
    <source>
        <dbReference type="ARBA" id="ARBA00023136"/>
    </source>
</evidence>
<gene>
    <name evidence="9" type="ORF">SAMN05421882_10697</name>
</gene>
<dbReference type="AlphaFoldDB" id="A0A1H2ZAZ6"/>
<evidence type="ECO:0000256" key="1">
    <source>
        <dbReference type="ARBA" id="ARBA00004162"/>
    </source>
</evidence>
<comment type="subcellular location">
    <subcellularLocation>
        <location evidence="1">Cell membrane</location>
        <topology evidence="1">Single-pass membrane protein</topology>
    </subcellularLocation>
    <subcellularLocation>
        <location evidence="7">Cell membrane</location>
        <topology evidence="7">Single-pass type II membrane protein</topology>
    </subcellularLocation>
</comment>
<dbReference type="Gene3D" id="3.30.420.270">
    <property type="match status" value="1"/>
</dbReference>
<dbReference type="InterPro" id="IPR003400">
    <property type="entry name" value="ExbD"/>
</dbReference>
<sequence>MDFETRQRTSPTINLTPLIDCIFTLVIFIILAANFQRIQTLDVSVPEAESSNEAEIESLVITIPVTGTIRVENEEIELSGLKHELQSKILRYQTVLLVADRSVPVQRLVQILSDVQAVGFTSVSIATQKPEAEAP</sequence>
<proteinExistence type="inferred from homology"/>
<dbReference type="RefSeq" id="WP_074668157.1">
    <property type="nucleotide sequence ID" value="NZ_FNNH01000069.1"/>
</dbReference>
<dbReference type="GO" id="GO:0005886">
    <property type="term" value="C:plasma membrane"/>
    <property type="evidence" value="ECO:0007669"/>
    <property type="project" value="UniProtKB-SubCell"/>
</dbReference>
<dbReference type="Pfam" id="PF02472">
    <property type="entry name" value="ExbD"/>
    <property type="match status" value="1"/>
</dbReference>
<comment type="similarity">
    <text evidence="2 7">Belongs to the ExbD/TolR family.</text>
</comment>
<evidence type="ECO:0000256" key="3">
    <source>
        <dbReference type="ARBA" id="ARBA00022475"/>
    </source>
</evidence>
<evidence type="ECO:0000256" key="5">
    <source>
        <dbReference type="ARBA" id="ARBA00022989"/>
    </source>
</evidence>
<keyword evidence="5 8" id="KW-1133">Transmembrane helix</keyword>
<keyword evidence="4 7" id="KW-0812">Transmembrane</keyword>
<evidence type="ECO:0000256" key="2">
    <source>
        <dbReference type="ARBA" id="ARBA00005811"/>
    </source>
</evidence>
<evidence type="ECO:0000256" key="7">
    <source>
        <dbReference type="RuleBase" id="RU003879"/>
    </source>
</evidence>
<evidence type="ECO:0000256" key="8">
    <source>
        <dbReference type="SAM" id="Phobius"/>
    </source>
</evidence>
<dbReference type="EMBL" id="FNNH01000069">
    <property type="protein sequence ID" value="SDX14014.1"/>
    <property type="molecule type" value="Genomic_DNA"/>
</dbReference>
<organism evidence="9 10">
    <name type="scientific">Nitrosomonas communis</name>
    <dbReference type="NCBI Taxonomy" id="44574"/>
    <lineage>
        <taxon>Bacteria</taxon>
        <taxon>Pseudomonadati</taxon>
        <taxon>Pseudomonadota</taxon>
        <taxon>Betaproteobacteria</taxon>
        <taxon>Nitrosomonadales</taxon>
        <taxon>Nitrosomonadaceae</taxon>
        <taxon>Nitrosomonas</taxon>
    </lineage>
</organism>
<reference evidence="9 10" key="1">
    <citation type="submission" date="2016-10" db="EMBL/GenBank/DDBJ databases">
        <authorList>
            <person name="de Groot N.N."/>
        </authorList>
    </citation>
    <scope>NUCLEOTIDE SEQUENCE [LARGE SCALE GENOMIC DNA]</scope>
    <source>
        <strain evidence="9 10">Nm110</strain>
    </source>
</reference>
<evidence type="ECO:0000256" key="4">
    <source>
        <dbReference type="ARBA" id="ARBA00022692"/>
    </source>
</evidence>
<keyword evidence="7" id="KW-0653">Protein transport</keyword>
<evidence type="ECO:0000313" key="10">
    <source>
        <dbReference type="Proteomes" id="UP000183454"/>
    </source>
</evidence>
<evidence type="ECO:0000313" key="9">
    <source>
        <dbReference type="EMBL" id="SDX14014.1"/>
    </source>
</evidence>